<protein>
    <submittedName>
        <fullName evidence="3">Hypothetical lipoprotein</fullName>
    </submittedName>
</protein>
<dbReference type="PATRIC" id="fig|1094466.5.peg.2190"/>
<proteinExistence type="predicted"/>
<dbReference type="EMBL" id="HE774682">
    <property type="protein sequence ID" value="CCG54155.1"/>
    <property type="molecule type" value="Genomic_DNA"/>
</dbReference>
<dbReference type="STRING" id="1094466.KQS_11165"/>
<dbReference type="HOGENOM" id="CLU_2787776_0_0_10"/>
<feature type="chain" id="PRO_5003616764" evidence="2">
    <location>
        <begin position="19"/>
        <end position="68"/>
    </location>
</feature>
<dbReference type="OrthoDB" id="102943at237"/>
<feature type="signal peptide" evidence="2">
    <location>
        <begin position="1"/>
        <end position="18"/>
    </location>
</feature>
<keyword evidence="3" id="KW-0449">Lipoprotein</keyword>
<dbReference type="PROSITE" id="PS51257">
    <property type="entry name" value="PROKAR_LIPOPROTEIN"/>
    <property type="match status" value="1"/>
</dbReference>
<reference evidence="3 4" key="1">
    <citation type="journal article" date="2012" name="J. Bacteriol.">
        <title>Complete Genome Sequence of Flavobacterium indicum GPSTA100-9T, Isolated from Warm Spring Water.</title>
        <authorList>
            <person name="Barbier P."/>
            <person name="Houel A."/>
            <person name="Loux V."/>
            <person name="Poulain J."/>
            <person name="Bernardet J.F."/>
            <person name="Touchon M."/>
            <person name="Duchaud E."/>
        </authorList>
    </citation>
    <scope>NUCLEOTIDE SEQUENCE [LARGE SCALE GENOMIC DNA]</scope>
    <source>
        <strain evidence="4">DSM 17447 / CIP 109464 / GPTSA100-9</strain>
    </source>
</reference>
<evidence type="ECO:0000256" key="2">
    <source>
        <dbReference type="SAM" id="SignalP"/>
    </source>
</evidence>
<evidence type="ECO:0000313" key="3">
    <source>
        <dbReference type="EMBL" id="CCG54155.1"/>
    </source>
</evidence>
<gene>
    <name evidence="3" type="ordered locus">KQS_11165</name>
</gene>
<dbReference type="RefSeq" id="WP_014389273.1">
    <property type="nucleotide sequence ID" value="NC_017025.1"/>
</dbReference>
<reference evidence="4" key="2">
    <citation type="submission" date="2012-03" db="EMBL/GenBank/DDBJ databases">
        <title>Complete genome sequence of Flavobacterium indicum GPTSA100-9T, isolated from warm spring water.</title>
        <authorList>
            <person name="Barbier P."/>
            <person name="Houel A."/>
            <person name="Loux V."/>
            <person name="Poulain J."/>
            <person name="Bernardet J.-F."/>
            <person name="Touchon M."/>
            <person name="Duchaud E."/>
        </authorList>
    </citation>
    <scope>NUCLEOTIDE SEQUENCE [LARGE SCALE GENOMIC DNA]</scope>
    <source>
        <strain evidence="4">DSM 17447 / CIP 109464 / GPTSA100-9</strain>
    </source>
</reference>
<evidence type="ECO:0000313" key="4">
    <source>
        <dbReference type="Proteomes" id="UP000007599"/>
    </source>
</evidence>
<dbReference type="KEGG" id="fin:KQS_11165"/>
<accession>H8XPT9</accession>
<feature type="region of interest" description="Disordered" evidence="1">
    <location>
        <begin position="46"/>
        <end position="68"/>
    </location>
</feature>
<keyword evidence="2" id="KW-0732">Signal</keyword>
<sequence length="68" mass="7220">MKKYVFIAFVALSSFAISCTTDKDFPTSNSNAKIQKLDNTLLQKEGDTIAEGDTGGQGGSTPIKPPKP</sequence>
<keyword evidence="4" id="KW-1185">Reference proteome</keyword>
<dbReference type="AlphaFoldDB" id="H8XPT9"/>
<name>H8XPT9_FLAIG</name>
<dbReference type="Proteomes" id="UP000007599">
    <property type="component" value="Chromosome I"/>
</dbReference>
<organism evidence="3 4">
    <name type="scientific">Flavobacterium indicum (strain DSM 17447 / CIP 109464 / GPTSA100-9)</name>
    <dbReference type="NCBI Taxonomy" id="1094466"/>
    <lineage>
        <taxon>Bacteria</taxon>
        <taxon>Pseudomonadati</taxon>
        <taxon>Bacteroidota</taxon>
        <taxon>Flavobacteriia</taxon>
        <taxon>Flavobacteriales</taxon>
        <taxon>Flavobacteriaceae</taxon>
        <taxon>Flavobacterium</taxon>
    </lineage>
</organism>
<evidence type="ECO:0000256" key="1">
    <source>
        <dbReference type="SAM" id="MobiDB-lite"/>
    </source>
</evidence>